<evidence type="ECO:0000256" key="1">
    <source>
        <dbReference type="SAM" id="MobiDB-lite"/>
    </source>
</evidence>
<dbReference type="Proteomes" id="UP001311915">
    <property type="component" value="Unassembled WGS sequence"/>
</dbReference>
<protein>
    <submittedName>
        <fullName evidence="2">Uncharacterized protein</fullName>
    </submittedName>
</protein>
<name>A0AAV9MGD0_9SOLN</name>
<feature type="region of interest" description="Disordered" evidence="1">
    <location>
        <begin position="70"/>
        <end position="106"/>
    </location>
</feature>
<evidence type="ECO:0000313" key="3">
    <source>
        <dbReference type="Proteomes" id="UP001311915"/>
    </source>
</evidence>
<comment type="caution">
    <text evidence="2">The sequence shown here is derived from an EMBL/GenBank/DDBJ whole genome shotgun (WGS) entry which is preliminary data.</text>
</comment>
<proteinExistence type="predicted"/>
<feature type="compositionally biased region" description="Basic and acidic residues" evidence="1">
    <location>
        <begin position="7"/>
        <end position="17"/>
    </location>
</feature>
<gene>
    <name evidence="2" type="ORF">R3W88_000150</name>
</gene>
<dbReference type="AlphaFoldDB" id="A0AAV9MGD0"/>
<dbReference type="EMBL" id="JAWPEI010000001">
    <property type="protein sequence ID" value="KAK4736453.1"/>
    <property type="molecule type" value="Genomic_DNA"/>
</dbReference>
<sequence length="106" mass="12133">MTNTKIYKGDITKSTSKDEEEEGQLELYSPKYALKVNNNTYQKKPNEEGGQMELYSPKYALKVKDDEVNEKMKQKQEVEEKEKKNDVASNCGPLAKPLSARLTSRI</sequence>
<feature type="region of interest" description="Disordered" evidence="1">
    <location>
        <begin position="1"/>
        <end position="24"/>
    </location>
</feature>
<evidence type="ECO:0000313" key="2">
    <source>
        <dbReference type="EMBL" id="KAK4736453.1"/>
    </source>
</evidence>
<reference evidence="2 3" key="1">
    <citation type="submission" date="2023-10" db="EMBL/GenBank/DDBJ databases">
        <title>Genome-Wide Identification Analysis in wild type Solanum Pinnatisectum Reveals Some Genes Defensing Phytophthora Infestans.</title>
        <authorList>
            <person name="Sun C."/>
        </authorList>
    </citation>
    <scope>NUCLEOTIDE SEQUENCE [LARGE SCALE GENOMIC DNA]</scope>
    <source>
        <strain evidence="2">LQN</strain>
        <tissue evidence="2">Leaf</tissue>
    </source>
</reference>
<organism evidence="2 3">
    <name type="scientific">Solanum pinnatisectum</name>
    <name type="common">tansyleaf nightshade</name>
    <dbReference type="NCBI Taxonomy" id="50273"/>
    <lineage>
        <taxon>Eukaryota</taxon>
        <taxon>Viridiplantae</taxon>
        <taxon>Streptophyta</taxon>
        <taxon>Embryophyta</taxon>
        <taxon>Tracheophyta</taxon>
        <taxon>Spermatophyta</taxon>
        <taxon>Magnoliopsida</taxon>
        <taxon>eudicotyledons</taxon>
        <taxon>Gunneridae</taxon>
        <taxon>Pentapetalae</taxon>
        <taxon>asterids</taxon>
        <taxon>lamiids</taxon>
        <taxon>Solanales</taxon>
        <taxon>Solanaceae</taxon>
        <taxon>Solanoideae</taxon>
        <taxon>Solaneae</taxon>
        <taxon>Solanum</taxon>
    </lineage>
</organism>
<accession>A0AAV9MGD0</accession>
<keyword evidence="3" id="KW-1185">Reference proteome</keyword>
<feature type="compositionally biased region" description="Basic and acidic residues" evidence="1">
    <location>
        <begin position="70"/>
        <end position="86"/>
    </location>
</feature>